<accession>A0A5J4U1E1</accession>
<feature type="compositionally biased region" description="Low complexity" evidence="1">
    <location>
        <begin position="380"/>
        <end position="409"/>
    </location>
</feature>
<protein>
    <submittedName>
        <fullName evidence="2">Uncharacterized protein</fullName>
    </submittedName>
</protein>
<evidence type="ECO:0000256" key="1">
    <source>
        <dbReference type="SAM" id="MobiDB-lite"/>
    </source>
</evidence>
<name>A0A5J4U1E1_9EUKA</name>
<evidence type="ECO:0000313" key="2">
    <source>
        <dbReference type="EMBL" id="KAA6364536.1"/>
    </source>
</evidence>
<sequence length="531" mass="60786">MVSEVIGLLRELGRRKKVKIDIAEFKKHIMVIIKRSELLMKSLFKQAILTKFHPNFLQNRLLREKEMTRAMSEEQRALIASGQMDYEDEFIAQFDEEENEKPKDKGGRRPRKGQMQKDKEQQEFPKLPTIHEEDETEQQQQQQNNQPIPKPKQKRKYVRKVKEKVQSSPEIQQLTQPLISDAPQIQIKSGTLKGSSQNNPIQIEEKQMEKDPEKTGKKKVRGQKNDVYVPQQHPPTSQQEPQIPPITHQEPQVVVFQVNNTQTNIVNQQQNNLLVVNQLQQQDRVAAIALFEQNNQTVPQHRMINLTEDRFEKKKQFDQVIVEMRQSNAEILKQLEESTNRRYDEEQQQQTESTFIVEPDKEHRSPTPFNAPEFDEEQESIQPSSIISSSSYSPSPSQHSSSSSPSIGSDLKDVINDSSQSHMKNGTDDDDNFIPDQESSDIEELYSMMIAFFQRSSFIISSAEDEEDEEKGAVNVGGVEGEDVNTKEECCLKVNSEISGLGKAENGVAFLPDPRADAIAGSFFLDLDLLV</sequence>
<evidence type="ECO:0000313" key="3">
    <source>
        <dbReference type="Proteomes" id="UP000324800"/>
    </source>
</evidence>
<dbReference type="AlphaFoldDB" id="A0A5J4U1E1"/>
<proteinExistence type="predicted"/>
<feature type="region of interest" description="Disordered" evidence="1">
    <location>
        <begin position="94"/>
        <end position="241"/>
    </location>
</feature>
<gene>
    <name evidence="2" type="ORF">EZS28_039937</name>
</gene>
<feature type="compositionally biased region" description="Polar residues" evidence="1">
    <location>
        <begin position="167"/>
        <end position="178"/>
    </location>
</feature>
<feature type="compositionally biased region" description="Basic and acidic residues" evidence="1">
    <location>
        <begin position="203"/>
        <end position="215"/>
    </location>
</feature>
<reference evidence="2 3" key="1">
    <citation type="submission" date="2019-03" db="EMBL/GenBank/DDBJ databases">
        <title>Single cell metagenomics reveals metabolic interactions within the superorganism composed of flagellate Streblomastix strix and complex community of Bacteroidetes bacteria on its surface.</title>
        <authorList>
            <person name="Treitli S.C."/>
            <person name="Kolisko M."/>
            <person name="Husnik F."/>
            <person name="Keeling P."/>
            <person name="Hampl V."/>
        </authorList>
    </citation>
    <scope>NUCLEOTIDE SEQUENCE [LARGE SCALE GENOMIC DNA]</scope>
    <source>
        <strain evidence="2">ST1C</strain>
    </source>
</reference>
<comment type="caution">
    <text evidence="2">The sequence shown here is derived from an EMBL/GenBank/DDBJ whole genome shotgun (WGS) entry which is preliminary data.</text>
</comment>
<dbReference type="EMBL" id="SNRW01021527">
    <property type="protein sequence ID" value="KAA6364536.1"/>
    <property type="molecule type" value="Genomic_DNA"/>
</dbReference>
<organism evidence="2 3">
    <name type="scientific">Streblomastix strix</name>
    <dbReference type="NCBI Taxonomy" id="222440"/>
    <lineage>
        <taxon>Eukaryota</taxon>
        <taxon>Metamonada</taxon>
        <taxon>Preaxostyla</taxon>
        <taxon>Oxymonadida</taxon>
        <taxon>Streblomastigidae</taxon>
        <taxon>Streblomastix</taxon>
    </lineage>
</organism>
<feature type="non-terminal residue" evidence="2">
    <location>
        <position position="531"/>
    </location>
</feature>
<feature type="compositionally biased region" description="Low complexity" evidence="1">
    <location>
        <begin position="138"/>
        <end position="147"/>
    </location>
</feature>
<feature type="compositionally biased region" description="Basic residues" evidence="1">
    <location>
        <begin position="151"/>
        <end position="162"/>
    </location>
</feature>
<feature type="region of interest" description="Disordered" evidence="1">
    <location>
        <begin position="339"/>
        <end position="436"/>
    </location>
</feature>
<dbReference type="Proteomes" id="UP000324800">
    <property type="component" value="Unassembled WGS sequence"/>
</dbReference>
<feature type="compositionally biased region" description="Polar residues" evidence="1">
    <location>
        <begin position="186"/>
        <end position="201"/>
    </location>
</feature>